<dbReference type="OrthoDB" id="946219at2"/>
<gene>
    <name evidence="1" type="ORF">DVG78_16990</name>
</gene>
<evidence type="ECO:0000313" key="2">
    <source>
        <dbReference type="Proteomes" id="UP000253141"/>
    </source>
</evidence>
<dbReference type="RefSeq" id="WP_114462252.1">
    <property type="nucleotide sequence ID" value="NZ_QPIW01000014.1"/>
</dbReference>
<dbReference type="Proteomes" id="UP000253141">
    <property type="component" value="Unassembled WGS sequence"/>
</dbReference>
<sequence>MKAILMGACLWVFMAKTQAQKGADRPNNGVYLTVDDYIHHRLVHEFTNKREGFSLRTPRMNRIKIITPDSTYQYDLTTVFGYRQAGRDWCYRSGELVEIIGYKSLELLNYEGLWLYRRRDWSELSPNYTYFFSKYPTGELSWLSRKKVKEAYKKDTAFISLLNQVRWGRILNTSTKTGRPLLLDIYATAHQLHFSLKDKE</sequence>
<name>A0A369I825_9BACT</name>
<protein>
    <submittedName>
        <fullName evidence="1">Uncharacterized protein</fullName>
    </submittedName>
</protein>
<dbReference type="EMBL" id="QPIW01000014">
    <property type="protein sequence ID" value="RDB04657.1"/>
    <property type="molecule type" value="Genomic_DNA"/>
</dbReference>
<organism evidence="1 2">
    <name type="scientific">Runella aurantiaca</name>
    <dbReference type="NCBI Taxonomy" id="2282308"/>
    <lineage>
        <taxon>Bacteria</taxon>
        <taxon>Pseudomonadati</taxon>
        <taxon>Bacteroidota</taxon>
        <taxon>Cytophagia</taxon>
        <taxon>Cytophagales</taxon>
        <taxon>Spirosomataceae</taxon>
        <taxon>Runella</taxon>
    </lineage>
</organism>
<reference evidence="1 2" key="1">
    <citation type="submission" date="2018-07" db="EMBL/GenBank/DDBJ databases">
        <title>Genome analysis of Runella aurantiaca.</title>
        <authorList>
            <person name="Yang X."/>
        </authorList>
    </citation>
    <scope>NUCLEOTIDE SEQUENCE [LARGE SCALE GENOMIC DNA]</scope>
    <source>
        <strain evidence="1 2">YX9</strain>
    </source>
</reference>
<proteinExistence type="predicted"/>
<comment type="caution">
    <text evidence="1">The sequence shown here is derived from an EMBL/GenBank/DDBJ whole genome shotgun (WGS) entry which is preliminary data.</text>
</comment>
<dbReference type="AlphaFoldDB" id="A0A369I825"/>
<accession>A0A369I825</accession>
<evidence type="ECO:0000313" key="1">
    <source>
        <dbReference type="EMBL" id="RDB04657.1"/>
    </source>
</evidence>
<keyword evidence="2" id="KW-1185">Reference proteome</keyword>